<dbReference type="STRING" id="797515.HMPREF9103_02929"/>
<dbReference type="Proteomes" id="UP000004625">
    <property type="component" value="Unassembled WGS sequence"/>
</dbReference>
<sequence length="189" mass="22147">MIMKYDLSKKPTRGAERTLTAFFETMLSLLSQKSFDNISVNEICKVSNFPRATFYNYFDDKYDLVDYCWHVLAAEIEVDQIQSAPSDNELLIYFDRLYDIFEKRQDLLKDILKNNDFSGTLITSFINYLKAIMQKIFYESLAYTKPDVPTELMADHCSETVLLILEWIFLKQKPTTKAQAHKYLNALLN</sequence>
<dbReference type="SUPFAM" id="SSF46689">
    <property type="entry name" value="Homeodomain-like"/>
    <property type="match status" value="1"/>
</dbReference>
<protein>
    <submittedName>
        <fullName evidence="4">Transcriptional regulator, TetR family</fullName>
    </submittedName>
</protein>
<dbReference type="AlphaFoldDB" id="G9ZT12"/>
<feature type="DNA-binding region" description="H-T-H motif" evidence="2">
    <location>
        <begin position="39"/>
        <end position="58"/>
    </location>
</feature>
<dbReference type="PATRIC" id="fig|797515.3.peg.2675"/>
<reference evidence="4 5" key="1">
    <citation type="submission" date="2011-09" db="EMBL/GenBank/DDBJ databases">
        <authorList>
            <person name="Weinstock G."/>
            <person name="Sodergren E."/>
            <person name="Clifton S."/>
            <person name="Fulton L."/>
            <person name="Fulton B."/>
            <person name="Courtney L."/>
            <person name="Fronick C."/>
            <person name="Harrison M."/>
            <person name="Strong C."/>
            <person name="Farmer C."/>
            <person name="Delahaunty K."/>
            <person name="Markovic C."/>
            <person name="Hall O."/>
            <person name="Minx P."/>
            <person name="Tomlinson C."/>
            <person name="Mitreva M."/>
            <person name="Hou S."/>
            <person name="Chen J."/>
            <person name="Wollam A."/>
            <person name="Pepin K.H."/>
            <person name="Johnson M."/>
            <person name="Bhonagiri V."/>
            <person name="Zhang X."/>
            <person name="Suruliraj S."/>
            <person name="Warren W."/>
            <person name="Chinwalla A."/>
            <person name="Mardis E.R."/>
            <person name="Wilson R.K."/>
        </authorList>
    </citation>
    <scope>NUCLEOTIDE SEQUENCE [LARGE SCALE GENOMIC DNA]</scope>
    <source>
        <strain evidence="4 5">F0439</strain>
    </source>
</reference>
<dbReference type="HOGENOM" id="CLU_087539_3_2_9"/>
<evidence type="ECO:0000313" key="4">
    <source>
        <dbReference type="EMBL" id="EHL95729.1"/>
    </source>
</evidence>
<dbReference type="PROSITE" id="PS50977">
    <property type="entry name" value="HTH_TETR_2"/>
    <property type="match status" value="1"/>
</dbReference>
<dbReference type="Gene3D" id="1.10.357.10">
    <property type="entry name" value="Tetracycline Repressor, domain 2"/>
    <property type="match status" value="1"/>
</dbReference>
<dbReference type="PANTHER" id="PTHR43479">
    <property type="entry name" value="ACREF/ENVCD OPERON REPRESSOR-RELATED"/>
    <property type="match status" value="1"/>
</dbReference>
<gene>
    <name evidence="4" type="ORF">HMPREF9103_02929</name>
</gene>
<dbReference type="PANTHER" id="PTHR43479:SF16">
    <property type="entry name" value="HTH TETR-TYPE DOMAIN-CONTAINING PROTEIN"/>
    <property type="match status" value="1"/>
</dbReference>
<comment type="caution">
    <text evidence="4">The sequence shown here is derived from an EMBL/GenBank/DDBJ whole genome shotgun (WGS) entry which is preliminary data.</text>
</comment>
<evidence type="ECO:0000313" key="5">
    <source>
        <dbReference type="Proteomes" id="UP000004625"/>
    </source>
</evidence>
<keyword evidence="1 2" id="KW-0238">DNA-binding</keyword>
<dbReference type="InterPro" id="IPR050624">
    <property type="entry name" value="HTH-type_Tx_Regulator"/>
</dbReference>
<dbReference type="InterPro" id="IPR001647">
    <property type="entry name" value="HTH_TetR"/>
</dbReference>
<dbReference type="eggNOG" id="COG1309">
    <property type="taxonomic scope" value="Bacteria"/>
</dbReference>
<evidence type="ECO:0000256" key="2">
    <source>
        <dbReference type="PROSITE-ProRule" id="PRU00335"/>
    </source>
</evidence>
<evidence type="ECO:0000259" key="3">
    <source>
        <dbReference type="PROSITE" id="PS50977"/>
    </source>
</evidence>
<dbReference type="Pfam" id="PF00440">
    <property type="entry name" value="TetR_N"/>
    <property type="match status" value="1"/>
</dbReference>
<organism evidence="4 5">
    <name type="scientific">Lentilactobacillus parafarraginis F0439</name>
    <dbReference type="NCBI Taxonomy" id="797515"/>
    <lineage>
        <taxon>Bacteria</taxon>
        <taxon>Bacillati</taxon>
        <taxon>Bacillota</taxon>
        <taxon>Bacilli</taxon>
        <taxon>Lactobacillales</taxon>
        <taxon>Lactobacillaceae</taxon>
        <taxon>Lentilactobacillus</taxon>
    </lineage>
</organism>
<dbReference type="EMBL" id="AGEY01000197">
    <property type="protein sequence ID" value="EHL95729.1"/>
    <property type="molecule type" value="Genomic_DNA"/>
</dbReference>
<feature type="domain" description="HTH tetR-type" evidence="3">
    <location>
        <begin position="16"/>
        <end position="76"/>
    </location>
</feature>
<accession>G9ZT12</accession>
<dbReference type="GO" id="GO:0003677">
    <property type="term" value="F:DNA binding"/>
    <property type="evidence" value="ECO:0007669"/>
    <property type="project" value="UniProtKB-UniRule"/>
</dbReference>
<name>G9ZT12_9LACO</name>
<evidence type="ECO:0000256" key="1">
    <source>
        <dbReference type="ARBA" id="ARBA00023125"/>
    </source>
</evidence>
<dbReference type="InterPro" id="IPR009057">
    <property type="entry name" value="Homeodomain-like_sf"/>
</dbReference>
<keyword evidence="5" id="KW-1185">Reference proteome</keyword>
<proteinExistence type="predicted"/>